<dbReference type="Proteomes" id="UP001595075">
    <property type="component" value="Unassembled WGS sequence"/>
</dbReference>
<protein>
    <submittedName>
        <fullName evidence="1">Uncharacterized protein</fullName>
    </submittedName>
</protein>
<proteinExistence type="predicted"/>
<gene>
    <name evidence="1" type="ORF">VTL71DRAFT_173</name>
</gene>
<organism evidence="1 2">
    <name type="scientific">Oculimacula yallundae</name>
    <dbReference type="NCBI Taxonomy" id="86028"/>
    <lineage>
        <taxon>Eukaryota</taxon>
        <taxon>Fungi</taxon>
        <taxon>Dikarya</taxon>
        <taxon>Ascomycota</taxon>
        <taxon>Pezizomycotina</taxon>
        <taxon>Leotiomycetes</taxon>
        <taxon>Helotiales</taxon>
        <taxon>Ploettnerulaceae</taxon>
        <taxon>Oculimacula</taxon>
    </lineage>
</organism>
<evidence type="ECO:0000313" key="2">
    <source>
        <dbReference type="Proteomes" id="UP001595075"/>
    </source>
</evidence>
<name>A0ABR4CZD2_9HELO</name>
<comment type="caution">
    <text evidence="1">The sequence shown here is derived from an EMBL/GenBank/DDBJ whole genome shotgun (WGS) entry which is preliminary data.</text>
</comment>
<accession>A0ABR4CZD2</accession>
<sequence length="64" mass="7438">MSMSIPMVDHYKKMPARLAWDAASPEAIAPSEVEETDGKNDIREHSSLRVEELVYEGYEWWIEL</sequence>
<dbReference type="EMBL" id="JAZHXI010000001">
    <property type="protein sequence ID" value="KAL2075230.1"/>
    <property type="molecule type" value="Genomic_DNA"/>
</dbReference>
<evidence type="ECO:0000313" key="1">
    <source>
        <dbReference type="EMBL" id="KAL2075230.1"/>
    </source>
</evidence>
<reference evidence="1 2" key="1">
    <citation type="journal article" date="2024" name="Commun. Biol.">
        <title>Comparative genomic analysis of thermophilic fungi reveals convergent evolutionary adaptations and gene losses.</title>
        <authorList>
            <person name="Steindorff A.S."/>
            <person name="Aguilar-Pontes M.V."/>
            <person name="Robinson A.J."/>
            <person name="Andreopoulos B."/>
            <person name="LaButti K."/>
            <person name="Kuo A."/>
            <person name="Mondo S."/>
            <person name="Riley R."/>
            <person name="Otillar R."/>
            <person name="Haridas S."/>
            <person name="Lipzen A."/>
            <person name="Grimwood J."/>
            <person name="Schmutz J."/>
            <person name="Clum A."/>
            <person name="Reid I.D."/>
            <person name="Moisan M.C."/>
            <person name="Butler G."/>
            <person name="Nguyen T.T.M."/>
            <person name="Dewar K."/>
            <person name="Conant G."/>
            <person name="Drula E."/>
            <person name="Henrissat B."/>
            <person name="Hansel C."/>
            <person name="Singer S."/>
            <person name="Hutchinson M.I."/>
            <person name="de Vries R.P."/>
            <person name="Natvig D.O."/>
            <person name="Powell A.J."/>
            <person name="Tsang A."/>
            <person name="Grigoriev I.V."/>
        </authorList>
    </citation>
    <scope>NUCLEOTIDE SEQUENCE [LARGE SCALE GENOMIC DNA]</scope>
    <source>
        <strain evidence="1 2">CBS 494.80</strain>
    </source>
</reference>
<keyword evidence="2" id="KW-1185">Reference proteome</keyword>